<organism evidence="1 2">
    <name type="scientific">Caenimonas terrae</name>
    <dbReference type="NCBI Taxonomy" id="696074"/>
    <lineage>
        <taxon>Bacteria</taxon>
        <taxon>Pseudomonadati</taxon>
        <taxon>Pseudomonadota</taxon>
        <taxon>Betaproteobacteria</taxon>
        <taxon>Burkholderiales</taxon>
        <taxon>Comamonadaceae</taxon>
        <taxon>Caenimonas</taxon>
    </lineage>
</organism>
<keyword evidence="2" id="KW-1185">Reference proteome</keyword>
<evidence type="ECO:0000313" key="1">
    <source>
        <dbReference type="EMBL" id="MFC5498135.1"/>
    </source>
</evidence>
<dbReference type="Pfam" id="PF18906">
    <property type="entry name" value="Phage_tube_2"/>
    <property type="match status" value="1"/>
</dbReference>
<dbReference type="EMBL" id="JBHSMF010000006">
    <property type="protein sequence ID" value="MFC5498135.1"/>
    <property type="molecule type" value="Genomic_DNA"/>
</dbReference>
<name>A0ABW0NC74_9BURK</name>
<dbReference type="InterPro" id="IPR044000">
    <property type="entry name" value="Phage_tube_2"/>
</dbReference>
<dbReference type="RefSeq" id="WP_376850195.1">
    <property type="nucleotide sequence ID" value="NZ_JBHSMF010000006.1"/>
</dbReference>
<comment type="caution">
    <text evidence="1">The sequence shown here is derived from an EMBL/GenBank/DDBJ whole genome shotgun (WGS) entry which is preliminary data.</text>
</comment>
<sequence length="322" mass="34227">MSRLIRNTVILVKTEVTYGLDPVPVGGTDAMLVSNLNINPLNANNVPRDLIRGFMGGAEQLVGNRFVECGFDVELAGSGTAGTAPAYAPLLKACGFAETLTASIRADYTPISTAFNSATIYWYDDGLLHKLTGARGDVSFKMSAGGRPMMSYKFKGLYSTPTAAANAAPTLTAFKTPQVINEANTNDLTFGGTHATAIAPAITGGTPYPSLGMDVMVNNKVDYDPLLGGESVEITDRQASCSFQLDLTAAQENTFMAAVEAATLTTVGLIHGTTGGNKVLMWLPFVQRINPQKQDQNGKRMVQFEGRVTPSAGNDELRLVLF</sequence>
<reference evidence="2" key="1">
    <citation type="journal article" date="2019" name="Int. J. Syst. Evol. Microbiol.">
        <title>The Global Catalogue of Microorganisms (GCM) 10K type strain sequencing project: providing services to taxonomists for standard genome sequencing and annotation.</title>
        <authorList>
            <consortium name="The Broad Institute Genomics Platform"/>
            <consortium name="The Broad Institute Genome Sequencing Center for Infectious Disease"/>
            <person name="Wu L."/>
            <person name="Ma J."/>
        </authorList>
    </citation>
    <scope>NUCLEOTIDE SEQUENCE [LARGE SCALE GENOMIC DNA]</scope>
    <source>
        <strain evidence="2">CCUG 57401</strain>
    </source>
</reference>
<accession>A0ABW0NC74</accession>
<gene>
    <name evidence="1" type="ORF">ACFPOE_11365</name>
</gene>
<proteinExistence type="predicted"/>
<dbReference type="Proteomes" id="UP001596037">
    <property type="component" value="Unassembled WGS sequence"/>
</dbReference>
<evidence type="ECO:0000313" key="2">
    <source>
        <dbReference type="Proteomes" id="UP001596037"/>
    </source>
</evidence>
<protein>
    <submittedName>
        <fullName evidence="1">Phage tail tube protein</fullName>
    </submittedName>
</protein>